<dbReference type="EMBL" id="DVHU01000020">
    <property type="protein sequence ID" value="HIR92220.1"/>
    <property type="molecule type" value="Genomic_DNA"/>
</dbReference>
<accession>A0A9D1EHW3</accession>
<gene>
    <name evidence="1" type="ORF">IAB98_02205</name>
</gene>
<comment type="caution">
    <text evidence="1">The sequence shown here is derived from an EMBL/GenBank/DDBJ whole genome shotgun (WGS) entry which is preliminary data.</text>
</comment>
<organism evidence="1 2">
    <name type="scientific">Candidatus Egerieimonas intestinavium</name>
    <dbReference type="NCBI Taxonomy" id="2840777"/>
    <lineage>
        <taxon>Bacteria</taxon>
        <taxon>Bacillati</taxon>
        <taxon>Bacillota</taxon>
        <taxon>Clostridia</taxon>
        <taxon>Lachnospirales</taxon>
        <taxon>Lachnospiraceae</taxon>
        <taxon>Lachnospiraceae incertae sedis</taxon>
        <taxon>Candidatus Egerieimonas</taxon>
    </lineage>
</organism>
<evidence type="ECO:0000313" key="1">
    <source>
        <dbReference type="EMBL" id="HIR92220.1"/>
    </source>
</evidence>
<name>A0A9D1EHW3_9FIRM</name>
<dbReference type="Proteomes" id="UP000886841">
    <property type="component" value="Unassembled WGS sequence"/>
</dbReference>
<evidence type="ECO:0000313" key="2">
    <source>
        <dbReference type="Proteomes" id="UP000886841"/>
    </source>
</evidence>
<protein>
    <submittedName>
        <fullName evidence="1">Uncharacterized protein</fullName>
    </submittedName>
</protein>
<sequence length="63" mass="7683">MSIIEEINNMMMIWEIKNFRREWVARYIAGLEARLENVELPPKEQVEADQQRMLEKLLHMCYT</sequence>
<reference evidence="1" key="1">
    <citation type="submission" date="2020-10" db="EMBL/GenBank/DDBJ databases">
        <authorList>
            <person name="Gilroy R."/>
        </authorList>
    </citation>
    <scope>NUCLEOTIDE SEQUENCE</scope>
    <source>
        <strain evidence="1">ChiSxjej1B13-7041</strain>
    </source>
</reference>
<dbReference type="AlphaFoldDB" id="A0A9D1EHW3"/>
<proteinExistence type="predicted"/>
<reference evidence="1" key="2">
    <citation type="journal article" date="2021" name="PeerJ">
        <title>Extensive microbial diversity within the chicken gut microbiome revealed by metagenomics and culture.</title>
        <authorList>
            <person name="Gilroy R."/>
            <person name="Ravi A."/>
            <person name="Getino M."/>
            <person name="Pursley I."/>
            <person name="Horton D.L."/>
            <person name="Alikhan N.F."/>
            <person name="Baker D."/>
            <person name="Gharbi K."/>
            <person name="Hall N."/>
            <person name="Watson M."/>
            <person name="Adriaenssens E.M."/>
            <person name="Foster-Nyarko E."/>
            <person name="Jarju S."/>
            <person name="Secka A."/>
            <person name="Antonio M."/>
            <person name="Oren A."/>
            <person name="Chaudhuri R.R."/>
            <person name="La Ragione R."/>
            <person name="Hildebrand F."/>
            <person name="Pallen M.J."/>
        </authorList>
    </citation>
    <scope>NUCLEOTIDE SEQUENCE</scope>
    <source>
        <strain evidence="1">ChiSxjej1B13-7041</strain>
    </source>
</reference>